<protein>
    <submittedName>
        <fullName evidence="2">Epoxide hydrolase</fullName>
    </submittedName>
</protein>
<dbReference type="AlphaFoldDB" id="F3G277"/>
<proteinExistence type="predicted"/>
<evidence type="ECO:0000313" key="3">
    <source>
        <dbReference type="Proteomes" id="UP000004986"/>
    </source>
</evidence>
<dbReference type="GO" id="GO:0016787">
    <property type="term" value="F:hydrolase activity"/>
    <property type="evidence" value="ECO:0007669"/>
    <property type="project" value="UniProtKB-KW"/>
</dbReference>
<gene>
    <name evidence="2" type="ORF">PSYPI_01597</name>
</gene>
<dbReference type="SUPFAM" id="SSF53474">
    <property type="entry name" value="alpha/beta-Hydrolases"/>
    <property type="match status" value="1"/>
</dbReference>
<dbReference type="InterPro" id="IPR029058">
    <property type="entry name" value="AB_hydrolase_fold"/>
</dbReference>
<dbReference type="EMBL" id="AEAI01000068">
    <property type="protein sequence ID" value="EGH41177.1"/>
    <property type="molecule type" value="Genomic_DNA"/>
</dbReference>
<organism evidence="2 3">
    <name type="scientific">Pseudomonas syringae pv. pisi str. 1704B</name>
    <dbReference type="NCBI Taxonomy" id="629263"/>
    <lineage>
        <taxon>Bacteria</taxon>
        <taxon>Pseudomonadati</taxon>
        <taxon>Pseudomonadota</taxon>
        <taxon>Gammaproteobacteria</taxon>
        <taxon>Pseudomonadales</taxon>
        <taxon>Pseudomonadaceae</taxon>
        <taxon>Pseudomonas</taxon>
        <taxon>Pseudomonas syringae</taxon>
    </lineage>
</organism>
<dbReference type="Gene3D" id="3.40.50.1820">
    <property type="entry name" value="alpha/beta hydrolase"/>
    <property type="match status" value="1"/>
</dbReference>
<keyword evidence="2" id="KW-0378">Hydrolase</keyword>
<dbReference type="Proteomes" id="UP000004986">
    <property type="component" value="Unassembled WGS sequence"/>
</dbReference>
<dbReference type="InterPro" id="IPR010497">
    <property type="entry name" value="Epoxide_hydro_N"/>
</dbReference>
<comment type="caution">
    <text evidence="2">The sequence shown here is derived from an EMBL/GenBank/DDBJ whole genome shotgun (WGS) entry which is preliminary data.</text>
</comment>
<keyword evidence="3" id="KW-1185">Reference proteome</keyword>
<feature type="domain" description="Epoxide hydrolase N-terminal" evidence="1">
    <location>
        <begin position="5"/>
        <end position="59"/>
    </location>
</feature>
<feature type="non-terminal residue" evidence="2">
    <location>
        <position position="61"/>
    </location>
</feature>
<dbReference type="HOGENOM" id="CLU_2947413_0_0_6"/>
<accession>F3G277</accession>
<evidence type="ECO:0000313" key="2">
    <source>
        <dbReference type="EMBL" id="EGH41177.1"/>
    </source>
</evidence>
<reference evidence="2 3" key="1">
    <citation type="journal article" date="2011" name="PLoS Pathog.">
        <title>Dynamic evolution of pathogenicity revealed by sequencing and comparative genomics of 19 Pseudomonas syringae isolates.</title>
        <authorList>
            <person name="Baltrus D.A."/>
            <person name="Nishimura M.T."/>
            <person name="Romanchuk A."/>
            <person name="Chang J.H."/>
            <person name="Mukhtar M.S."/>
            <person name="Cherkis K."/>
            <person name="Roach J."/>
            <person name="Grant S.R."/>
            <person name="Jones C.D."/>
            <person name="Dangl J.L."/>
        </authorList>
    </citation>
    <scope>NUCLEOTIDE SEQUENCE [LARGE SCALE GENOMIC DNA]</scope>
    <source>
        <strain evidence="2 3">1704B</strain>
    </source>
</reference>
<sequence length="61" mass="7183">MTDLIEPFPLQVPQVQLDDLAQRLAQTRWPDPQTVSDNSQGPRLERLRALVERWRNGYYFG</sequence>
<name>F3G277_PSESJ</name>
<evidence type="ECO:0000259" key="1">
    <source>
        <dbReference type="Pfam" id="PF06441"/>
    </source>
</evidence>
<dbReference type="Pfam" id="PF06441">
    <property type="entry name" value="EHN"/>
    <property type="match status" value="1"/>
</dbReference>